<accession>A0ACB8C2W9</accession>
<dbReference type="Proteomes" id="UP000821865">
    <property type="component" value="Chromosome 9"/>
</dbReference>
<organism evidence="1 2">
    <name type="scientific">Dermacentor silvarum</name>
    <name type="common">Tick</name>
    <dbReference type="NCBI Taxonomy" id="543639"/>
    <lineage>
        <taxon>Eukaryota</taxon>
        <taxon>Metazoa</taxon>
        <taxon>Ecdysozoa</taxon>
        <taxon>Arthropoda</taxon>
        <taxon>Chelicerata</taxon>
        <taxon>Arachnida</taxon>
        <taxon>Acari</taxon>
        <taxon>Parasitiformes</taxon>
        <taxon>Ixodida</taxon>
        <taxon>Ixodoidea</taxon>
        <taxon>Ixodidae</taxon>
        <taxon>Rhipicephalinae</taxon>
        <taxon>Dermacentor</taxon>
    </lineage>
</organism>
<sequence>MIDRYTGAVQATPLRSALLAVAIRRIMANEKVPTRKNKRYHTYTDVTNNTLHRTATLVSKHITVIERTLQSSSISHVLLELVPCSRSDRSLYVLNIYSAPNARQDDFGYLFAQLCKHGKHILIAGDFNASHVAWGYATGTPKAADLLKFSQFIA</sequence>
<gene>
    <name evidence="1" type="ORF">HPB49_009844</name>
</gene>
<keyword evidence="2" id="KW-1185">Reference proteome</keyword>
<proteinExistence type="predicted"/>
<dbReference type="EMBL" id="CM023478">
    <property type="protein sequence ID" value="KAH7933171.1"/>
    <property type="molecule type" value="Genomic_DNA"/>
</dbReference>
<protein>
    <submittedName>
        <fullName evidence="1">Uncharacterized protein</fullName>
    </submittedName>
</protein>
<name>A0ACB8C2W9_DERSI</name>
<reference evidence="1" key="1">
    <citation type="submission" date="2020-05" db="EMBL/GenBank/DDBJ databases">
        <title>Large-scale comparative analyses of tick genomes elucidate their genetic diversity and vector capacities.</title>
        <authorList>
            <person name="Jia N."/>
            <person name="Wang J."/>
            <person name="Shi W."/>
            <person name="Du L."/>
            <person name="Sun Y."/>
            <person name="Zhan W."/>
            <person name="Jiang J."/>
            <person name="Wang Q."/>
            <person name="Zhang B."/>
            <person name="Ji P."/>
            <person name="Sakyi L.B."/>
            <person name="Cui X."/>
            <person name="Yuan T."/>
            <person name="Jiang B."/>
            <person name="Yang W."/>
            <person name="Lam T.T.-Y."/>
            <person name="Chang Q."/>
            <person name="Ding S."/>
            <person name="Wang X."/>
            <person name="Zhu J."/>
            <person name="Ruan X."/>
            <person name="Zhao L."/>
            <person name="Wei J."/>
            <person name="Que T."/>
            <person name="Du C."/>
            <person name="Cheng J."/>
            <person name="Dai P."/>
            <person name="Han X."/>
            <person name="Huang E."/>
            <person name="Gao Y."/>
            <person name="Liu J."/>
            <person name="Shao H."/>
            <person name="Ye R."/>
            <person name="Li L."/>
            <person name="Wei W."/>
            <person name="Wang X."/>
            <person name="Wang C."/>
            <person name="Yang T."/>
            <person name="Huo Q."/>
            <person name="Li W."/>
            <person name="Guo W."/>
            <person name="Chen H."/>
            <person name="Zhou L."/>
            <person name="Ni X."/>
            <person name="Tian J."/>
            <person name="Zhou Y."/>
            <person name="Sheng Y."/>
            <person name="Liu T."/>
            <person name="Pan Y."/>
            <person name="Xia L."/>
            <person name="Li J."/>
            <person name="Zhao F."/>
            <person name="Cao W."/>
        </authorList>
    </citation>
    <scope>NUCLEOTIDE SEQUENCE</scope>
    <source>
        <strain evidence="1">Dsil-2018</strain>
    </source>
</reference>
<evidence type="ECO:0000313" key="2">
    <source>
        <dbReference type="Proteomes" id="UP000821865"/>
    </source>
</evidence>
<evidence type="ECO:0000313" key="1">
    <source>
        <dbReference type="EMBL" id="KAH7933171.1"/>
    </source>
</evidence>
<comment type="caution">
    <text evidence="1">The sequence shown here is derived from an EMBL/GenBank/DDBJ whole genome shotgun (WGS) entry which is preliminary data.</text>
</comment>